<evidence type="ECO:0000256" key="5">
    <source>
        <dbReference type="ARBA" id="ARBA00022801"/>
    </source>
</evidence>
<accession>A0ABY0IL64</accession>
<evidence type="ECO:0000256" key="4">
    <source>
        <dbReference type="ARBA" id="ARBA00022723"/>
    </source>
</evidence>
<keyword evidence="6" id="KW-0460">Magnesium</keyword>
<dbReference type="PANTHER" id="PTHR21485:SF3">
    <property type="entry name" value="N-ACYLNEURAMINATE CYTIDYLYLTRANSFERASE"/>
    <property type="match status" value="1"/>
</dbReference>
<organism evidence="7 8">
    <name type="scientific">Azospira oryzae</name>
    <dbReference type="NCBI Taxonomy" id="146939"/>
    <lineage>
        <taxon>Bacteria</taxon>
        <taxon>Pseudomonadati</taxon>
        <taxon>Pseudomonadota</taxon>
        <taxon>Betaproteobacteria</taxon>
        <taxon>Rhodocyclales</taxon>
        <taxon>Rhodocyclaceae</taxon>
        <taxon>Azospira</taxon>
    </lineage>
</organism>
<dbReference type="RefSeq" id="WP_130460157.1">
    <property type="nucleotide sequence ID" value="NZ_SHKM01000003.1"/>
</dbReference>
<evidence type="ECO:0000313" key="8">
    <source>
        <dbReference type="Proteomes" id="UP000292136"/>
    </source>
</evidence>
<dbReference type="EMBL" id="SHKM01000003">
    <property type="protein sequence ID" value="RZT75928.1"/>
    <property type="molecule type" value="Genomic_DNA"/>
</dbReference>
<dbReference type="Pfam" id="PF08282">
    <property type="entry name" value="Hydrolase_3"/>
    <property type="match status" value="1"/>
</dbReference>
<dbReference type="SFLD" id="SFLDS00003">
    <property type="entry name" value="Haloacid_Dehalogenase"/>
    <property type="match status" value="1"/>
</dbReference>
<sequence>MSAATNLKLMAFDVDGVLTDGGLYYTEDGKELKVFNTLDGHGLKMLQKSGVRLAIITGRKSGCVAARAANLGIDLLFQGVEDKRQVMAELLQREGLTFAEAGYMGDDVVDLPIMRACGFSAAPGNAHDFVKRHAGYVCRQQGGHGAVREACEHLLQERGQLQALLDAYLQ</sequence>
<keyword evidence="8" id="KW-1185">Reference proteome</keyword>
<dbReference type="PIRSF" id="PIRSF006118">
    <property type="entry name" value="KDO8-P_Ptase"/>
    <property type="match status" value="1"/>
</dbReference>
<dbReference type="Proteomes" id="UP000292136">
    <property type="component" value="Unassembled WGS sequence"/>
</dbReference>
<dbReference type="PANTHER" id="PTHR21485">
    <property type="entry name" value="HAD SUPERFAMILY MEMBERS CMAS AND KDSC"/>
    <property type="match status" value="1"/>
</dbReference>
<comment type="similarity">
    <text evidence="2">Belongs to the KdsC family.</text>
</comment>
<keyword evidence="5" id="KW-0378">Hydrolase</keyword>
<dbReference type="InterPro" id="IPR010023">
    <property type="entry name" value="KdsC_fam"/>
</dbReference>
<dbReference type="SFLD" id="SFLDG01136">
    <property type="entry name" value="C1.6:_Phosphoserine_Phosphatas"/>
    <property type="match status" value="1"/>
</dbReference>
<dbReference type="InterPro" id="IPR023214">
    <property type="entry name" value="HAD_sf"/>
</dbReference>
<gene>
    <name evidence="7" type="ORF">EV678_3115</name>
</gene>
<proteinExistence type="inferred from homology"/>
<keyword evidence="4" id="KW-0479">Metal-binding</keyword>
<evidence type="ECO:0000256" key="1">
    <source>
        <dbReference type="ARBA" id="ARBA00001946"/>
    </source>
</evidence>
<dbReference type="NCBIfam" id="TIGR01670">
    <property type="entry name" value="KdsC-phosphatas"/>
    <property type="match status" value="1"/>
</dbReference>
<dbReference type="InterPro" id="IPR036412">
    <property type="entry name" value="HAD-like_sf"/>
</dbReference>
<dbReference type="Gene3D" id="3.40.50.1000">
    <property type="entry name" value="HAD superfamily/HAD-like"/>
    <property type="match status" value="1"/>
</dbReference>
<name>A0ABY0IL64_9RHOO</name>
<dbReference type="InterPro" id="IPR050793">
    <property type="entry name" value="CMP-NeuNAc_synthase"/>
</dbReference>
<dbReference type="SUPFAM" id="SSF56784">
    <property type="entry name" value="HAD-like"/>
    <property type="match status" value="1"/>
</dbReference>
<evidence type="ECO:0000256" key="3">
    <source>
        <dbReference type="ARBA" id="ARBA00011881"/>
    </source>
</evidence>
<dbReference type="SFLD" id="SFLDG01138">
    <property type="entry name" value="C1.6.2:_Deoxy-d-mannose-octulo"/>
    <property type="match status" value="1"/>
</dbReference>
<evidence type="ECO:0000256" key="6">
    <source>
        <dbReference type="ARBA" id="ARBA00022842"/>
    </source>
</evidence>
<comment type="caution">
    <text evidence="7">The sequence shown here is derived from an EMBL/GenBank/DDBJ whole genome shotgun (WGS) entry which is preliminary data.</text>
</comment>
<protein>
    <submittedName>
        <fullName evidence="7">3-deoxy-D-manno-octulosonate 8-phosphate phosphatase (KDO 8-P phosphatase)</fullName>
    </submittedName>
</protein>
<comment type="cofactor">
    <cofactor evidence="1">
        <name>Mg(2+)</name>
        <dbReference type="ChEBI" id="CHEBI:18420"/>
    </cofactor>
</comment>
<reference evidence="7 8" key="1">
    <citation type="submission" date="2019-02" db="EMBL/GenBank/DDBJ databases">
        <title>Genomic Encyclopedia of Type Strains, Phase IV (KMG-IV): sequencing the most valuable type-strain genomes for metagenomic binning, comparative biology and taxonomic classification.</title>
        <authorList>
            <person name="Goeker M."/>
        </authorList>
    </citation>
    <scope>NUCLEOTIDE SEQUENCE [LARGE SCALE GENOMIC DNA]</scope>
    <source>
        <strain evidence="7 8">DSM 21223</strain>
    </source>
</reference>
<evidence type="ECO:0000313" key="7">
    <source>
        <dbReference type="EMBL" id="RZT75928.1"/>
    </source>
</evidence>
<evidence type="ECO:0000256" key="2">
    <source>
        <dbReference type="ARBA" id="ARBA00005893"/>
    </source>
</evidence>
<comment type="subunit">
    <text evidence="3">Homotetramer.</text>
</comment>
<dbReference type="CDD" id="cd01630">
    <property type="entry name" value="HAD_KDO-like"/>
    <property type="match status" value="1"/>
</dbReference>